<gene>
    <name evidence="1" type="ORF">CDL12_07608</name>
</gene>
<sequence length="60" mass="6817">MTTQSSLGAADPISKLHFQVFMATISKSQILQVFFPLMDQIHRGRNQIASIPRRILELFS</sequence>
<dbReference type="AlphaFoldDB" id="A0A2G9HQA6"/>
<organism evidence="1 2">
    <name type="scientific">Handroanthus impetiginosus</name>
    <dbReference type="NCBI Taxonomy" id="429701"/>
    <lineage>
        <taxon>Eukaryota</taxon>
        <taxon>Viridiplantae</taxon>
        <taxon>Streptophyta</taxon>
        <taxon>Embryophyta</taxon>
        <taxon>Tracheophyta</taxon>
        <taxon>Spermatophyta</taxon>
        <taxon>Magnoliopsida</taxon>
        <taxon>eudicotyledons</taxon>
        <taxon>Gunneridae</taxon>
        <taxon>Pentapetalae</taxon>
        <taxon>asterids</taxon>
        <taxon>lamiids</taxon>
        <taxon>Lamiales</taxon>
        <taxon>Bignoniaceae</taxon>
        <taxon>Crescentiina</taxon>
        <taxon>Tabebuia alliance</taxon>
        <taxon>Handroanthus</taxon>
    </lineage>
</organism>
<evidence type="ECO:0000313" key="1">
    <source>
        <dbReference type="EMBL" id="PIN19704.1"/>
    </source>
</evidence>
<comment type="caution">
    <text evidence="1">The sequence shown here is derived from an EMBL/GenBank/DDBJ whole genome shotgun (WGS) entry which is preliminary data.</text>
</comment>
<dbReference type="Proteomes" id="UP000231279">
    <property type="component" value="Unassembled WGS sequence"/>
</dbReference>
<keyword evidence="2" id="KW-1185">Reference proteome</keyword>
<dbReference type="EMBL" id="NKXS01001232">
    <property type="protein sequence ID" value="PIN19704.1"/>
    <property type="molecule type" value="Genomic_DNA"/>
</dbReference>
<protein>
    <submittedName>
        <fullName evidence="1">Uncharacterized protein</fullName>
    </submittedName>
</protein>
<evidence type="ECO:0000313" key="2">
    <source>
        <dbReference type="Proteomes" id="UP000231279"/>
    </source>
</evidence>
<accession>A0A2G9HQA6</accession>
<name>A0A2G9HQA6_9LAMI</name>
<reference evidence="2" key="1">
    <citation type="journal article" date="2018" name="Gigascience">
        <title>Genome assembly of the Pink Ipe (Handroanthus impetiginosus, Bignoniaceae), a highly valued, ecologically keystone Neotropical timber forest tree.</title>
        <authorList>
            <person name="Silva-Junior O.B."/>
            <person name="Grattapaglia D."/>
            <person name="Novaes E."/>
            <person name="Collevatti R.G."/>
        </authorList>
    </citation>
    <scope>NUCLEOTIDE SEQUENCE [LARGE SCALE GENOMIC DNA]</scope>
    <source>
        <strain evidence="2">cv. UFG-1</strain>
    </source>
</reference>
<proteinExistence type="predicted"/>